<protein>
    <submittedName>
        <fullName evidence="1">Uncharacterized protein</fullName>
    </submittedName>
</protein>
<comment type="caution">
    <text evidence="1">The sequence shown here is derived from an EMBL/GenBank/DDBJ whole genome shotgun (WGS) entry which is preliminary data.</text>
</comment>
<dbReference type="EMBL" id="CAJJDO010000121">
    <property type="protein sequence ID" value="CAD8199483.1"/>
    <property type="molecule type" value="Genomic_DNA"/>
</dbReference>
<sequence length="186" mass="22569">MIKVSDNRRTMGSQHLLKLMNNILLVTQQSPQLISLMEVNQEKLDMNFLVNPQPVSWERQLQNPKQQEGKMLSQRDEILKQKIITHSKVKNFNLSYSRRKVQSIPQVKLTQTQNKQYNQPDKQIKIYQMQWKNFMNKFQYQYFSLRLTATNLEKQKNKYIYFNYDYSKSYLQDQNGYVRPWQVYID</sequence>
<proteinExistence type="predicted"/>
<dbReference type="Proteomes" id="UP000689195">
    <property type="component" value="Unassembled WGS sequence"/>
</dbReference>
<gene>
    <name evidence="1" type="ORF">PPENT_87.1.T1210202</name>
</gene>
<evidence type="ECO:0000313" key="2">
    <source>
        <dbReference type="Proteomes" id="UP000689195"/>
    </source>
</evidence>
<evidence type="ECO:0000313" key="1">
    <source>
        <dbReference type="EMBL" id="CAD8199483.1"/>
    </source>
</evidence>
<dbReference type="AlphaFoldDB" id="A0A8S1XF32"/>
<accession>A0A8S1XF32</accession>
<reference evidence="1" key="1">
    <citation type="submission" date="2021-01" db="EMBL/GenBank/DDBJ databases">
        <authorList>
            <consortium name="Genoscope - CEA"/>
            <person name="William W."/>
        </authorList>
    </citation>
    <scope>NUCLEOTIDE SEQUENCE</scope>
</reference>
<organism evidence="1 2">
    <name type="scientific">Paramecium pentaurelia</name>
    <dbReference type="NCBI Taxonomy" id="43138"/>
    <lineage>
        <taxon>Eukaryota</taxon>
        <taxon>Sar</taxon>
        <taxon>Alveolata</taxon>
        <taxon>Ciliophora</taxon>
        <taxon>Intramacronucleata</taxon>
        <taxon>Oligohymenophorea</taxon>
        <taxon>Peniculida</taxon>
        <taxon>Parameciidae</taxon>
        <taxon>Paramecium</taxon>
    </lineage>
</organism>
<name>A0A8S1XF32_9CILI</name>
<keyword evidence="2" id="KW-1185">Reference proteome</keyword>